<keyword evidence="2" id="KW-0378">Hydrolase</keyword>
<dbReference type="InterPro" id="IPR015943">
    <property type="entry name" value="WD40/YVTN_repeat-like_dom_sf"/>
</dbReference>
<evidence type="ECO:0000256" key="1">
    <source>
        <dbReference type="SAM" id="SignalP"/>
    </source>
</evidence>
<dbReference type="SUPFAM" id="SSF110296">
    <property type="entry name" value="Oligoxyloglucan reducing end-specific cellobiohydrolase"/>
    <property type="match status" value="2"/>
</dbReference>
<dbReference type="RefSeq" id="WP_099153697.1">
    <property type="nucleotide sequence ID" value="NZ_PDUD01000035.1"/>
</dbReference>
<name>A0A2D0N383_FLAN2</name>
<dbReference type="Proteomes" id="UP000223913">
    <property type="component" value="Unassembled WGS sequence"/>
</dbReference>
<dbReference type="Gene3D" id="2.130.10.10">
    <property type="entry name" value="YVTN repeat-like/Quinoprotein amine dehydrogenase"/>
    <property type="match status" value="3"/>
</dbReference>
<evidence type="ECO:0000313" key="2">
    <source>
        <dbReference type="EMBL" id="PHN02981.1"/>
    </source>
</evidence>
<comment type="caution">
    <text evidence="2">The sequence shown here is derived from an EMBL/GenBank/DDBJ whole genome shotgun (WGS) entry which is preliminary data.</text>
</comment>
<gene>
    <name evidence="2" type="ORF">CRP01_29700</name>
</gene>
<proteinExistence type="predicted"/>
<feature type="signal peptide" evidence="1">
    <location>
        <begin position="1"/>
        <end position="17"/>
    </location>
</feature>
<feature type="chain" id="PRO_5012835978" evidence="1">
    <location>
        <begin position="18"/>
        <end position="335"/>
    </location>
</feature>
<keyword evidence="3" id="KW-1185">Reference proteome</keyword>
<dbReference type="Pfam" id="PF15899">
    <property type="entry name" value="BNR_6"/>
    <property type="match status" value="2"/>
</dbReference>
<evidence type="ECO:0000313" key="3">
    <source>
        <dbReference type="Proteomes" id="UP000223913"/>
    </source>
</evidence>
<dbReference type="GO" id="GO:0016787">
    <property type="term" value="F:hydrolase activity"/>
    <property type="evidence" value="ECO:0007669"/>
    <property type="project" value="UniProtKB-KW"/>
</dbReference>
<organism evidence="2 3">
    <name type="scientific">Flavilitoribacter nigricans (strain ATCC 23147 / DSM 23189 / NBRC 102662 / NCIMB 1420 / SS-2)</name>
    <name type="common">Lewinella nigricans</name>
    <dbReference type="NCBI Taxonomy" id="1122177"/>
    <lineage>
        <taxon>Bacteria</taxon>
        <taxon>Pseudomonadati</taxon>
        <taxon>Bacteroidota</taxon>
        <taxon>Saprospiria</taxon>
        <taxon>Saprospirales</taxon>
        <taxon>Lewinellaceae</taxon>
        <taxon>Flavilitoribacter</taxon>
    </lineage>
</organism>
<protein>
    <submittedName>
        <fullName evidence="2">Glycosyl hydrolase</fullName>
    </submittedName>
</protein>
<dbReference type="InterPro" id="IPR002860">
    <property type="entry name" value="BNR_rpt"/>
</dbReference>
<dbReference type="EMBL" id="PDUD01000035">
    <property type="protein sequence ID" value="PHN02981.1"/>
    <property type="molecule type" value="Genomic_DNA"/>
</dbReference>
<dbReference type="AlphaFoldDB" id="A0A2D0N383"/>
<keyword evidence="1" id="KW-0732">Signal</keyword>
<reference evidence="2 3" key="1">
    <citation type="submission" date="2017-10" db="EMBL/GenBank/DDBJ databases">
        <title>The draft genome sequence of Lewinella nigricans NBRC 102662.</title>
        <authorList>
            <person name="Wang K."/>
        </authorList>
    </citation>
    <scope>NUCLEOTIDE SEQUENCE [LARGE SCALE GENOMIC DNA]</scope>
    <source>
        <strain evidence="2 3">NBRC 102662</strain>
    </source>
</reference>
<dbReference type="OrthoDB" id="9757809at2"/>
<sequence>MRNFQFLLILLLPCFWACEQVQEAALLDLSSNVVTGGVTESPSTPSAEIVFQSTDQGQTWQDISSGLPADLSPTSFLVADGELFLTTAKGIYRNSSAATKANWKKEMSLMEPFSNISTGSGNRIAFNREGRFYQKLQGTGVWMPIFTNFENPLVRSVHTTESGIIFIGCDNGLFKSSDQGKSWKHVMENGWVFKMVESDGVLLCTNESGILRSTDGGENWDLVLSEGGVGITVETIKGGFAAITCCENMESRRVRTSMDGGLTWQAIDADLPPSLSISSIQEVGDYFYCGHPNGIYRSDDRGQTWELLQPTIGEKVFELSVSGEVLYAILRDKGC</sequence>
<accession>A0A2D0N383</accession>
<dbReference type="CDD" id="cd15482">
    <property type="entry name" value="Sialidase_non-viral"/>
    <property type="match status" value="1"/>
</dbReference>